<dbReference type="InterPro" id="IPR001965">
    <property type="entry name" value="Znf_PHD"/>
</dbReference>
<evidence type="ECO:0000256" key="6">
    <source>
        <dbReference type="SAM" id="MobiDB-lite"/>
    </source>
</evidence>
<dbReference type="GO" id="GO:0008270">
    <property type="term" value="F:zinc ion binding"/>
    <property type="evidence" value="ECO:0007669"/>
    <property type="project" value="UniProtKB-KW"/>
</dbReference>
<evidence type="ECO:0000313" key="8">
    <source>
        <dbReference type="EMBL" id="OQS06422.1"/>
    </source>
</evidence>
<gene>
    <name evidence="8" type="ORF">THRCLA_01537</name>
</gene>
<dbReference type="PROSITE" id="PS01359">
    <property type="entry name" value="ZF_PHD_1"/>
    <property type="match status" value="1"/>
</dbReference>
<evidence type="ECO:0000259" key="7">
    <source>
        <dbReference type="PROSITE" id="PS50016"/>
    </source>
</evidence>
<keyword evidence="3 5" id="KW-0863">Zinc-finger</keyword>
<feature type="compositionally biased region" description="Basic and acidic residues" evidence="6">
    <location>
        <begin position="61"/>
        <end position="71"/>
    </location>
</feature>
<dbReference type="PANTHER" id="PTHR45915:SF2">
    <property type="entry name" value="TOUTATIS, ISOFORM E"/>
    <property type="match status" value="1"/>
</dbReference>
<evidence type="ECO:0000256" key="4">
    <source>
        <dbReference type="ARBA" id="ARBA00022833"/>
    </source>
</evidence>
<dbReference type="Gene3D" id="1.20.1020.10">
    <property type="entry name" value="TAZ domain"/>
    <property type="match status" value="1"/>
</dbReference>
<dbReference type="SUPFAM" id="SSF57903">
    <property type="entry name" value="FYVE/PHD zinc finger"/>
    <property type="match status" value="1"/>
</dbReference>
<feature type="domain" description="PHD-type" evidence="7">
    <location>
        <begin position="147"/>
        <end position="195"/>
    </location>
</feature>
<evidence type="ECO:0000256" key="1">
    <source>
        <dbReference type="ARBA" id="ARBA00004123"/>
    </source>
</evidence>
<keyword evidence="9" id="KW-1185">Reference proteome</keyword>
<evidence type="ECO:0000256" key="2">
    <source>
        <dbReference type="ARBA" id="ARBA00022723"/>
    </source>
</evidence>
<dbReference type="Gene3D" id="3.30.40.10">
    <property type="entry name" value="Zinc/RING finger domain, C3HC4 (zinc finger)"/>
    <property type="match status" value="1"/>
</dbReference>
<comment type="subcellular location">
    <subcellularLocation>
        <location evidence="1">Nucleus</location>
    </subcellularLocation>
</comment>
<organism evidence="8 9">
    <name type="scientific">Thraustotheca clavata</name>
    <dbReference type="NCBI Taxonomy" id="74557"/>
    <lineage>
        <taxon>Eukaryota</taxon>
        <taxon>Sar</taxon>
        <taxon>Stramenopiles</taxon>
        <taxon>Oomycota</taxon>
        <taxon>Saprolegniomycetes</taxon>
        <taxon>Saprolegniales</taxon>
        <taxon>Achlyaceae</taxon>
        <taxon>Thraustotheca</taxon>
    </lineage>
</organism>
<dbReference type="STRING" id="74557.A0A1W0A807"/>
<accession>A0A1W0A807</accession>
<dbReference type="InterPro" id="IPR035898">
    <property type="entry name" value="TAZ_dom_sf"/>
</dbReference>
<keyword evidence="4" id="KW-0862">Zinc</keyword>
<feature type="region of interest" description="Disordered" evidence="6">
    <location>
        <begin position="118"/>
        <end position="142"/>
    </location>
</feature>
<dbReference type="GO" id="GO:0000785">
    <property type="term" value="C:chromatin"/>
    <property type="evidence" value="ECO:0007669"/>
    <property type="project" value="TreeGrafter"/>
</dbReference>
<reference evidence="8 9" key="1">
    <citation type="journal article" date="2014" name="Genome Biol. Evol.">
        <title>The secreted proteins of Achlya hypogyna and Thraustotheca clavata identify the ancestral oomycete secretome and reveal gene acquisitions by horizontal gene transfer.</title>
        <authorList>
            <person name="Misner I."/>
            <person name="Blouin N."/>
            <person name="Leonard G."/>
            <person name="Richards T.A."/>
            <person name="Lane C.E."/>
        </authorList>
    </citation>
    <scope>NUCLEOTIDE SEQUENCE [LARGE SCALE GENOMIC DNA]</scope>
    <source>
        <strain evidence="8 9">ATCC 34112</strain>
    </source>
</reference>
<proteinExistence type="predicted"/>
<keyword evidence="2" id="KW-0479">Metal-binding</keyword>
<dbReference type="GO" id="GO:0005634">
    <property type="term" value="C:nucleus"/>
    <property type="evidence" value="ECO:0007669"/>
    <property type="project" value="UniProtKB-SubCell"/>
</dbReference>
<dbReference type="PROSITE" id="PS50016">
    <property type="entry name" value="ZF_PHD_2"/>
    <property type="match status" value="1"/>
</dbReference>
<name>A0A1W0A807_9STRA</name>
<dbReference type="OrthoDB" id="432829at2759"/>
<dbReference type="EMBL" id="JNBS01000346">
    <property type="protein sequence ID" value="OQS06422.1"/>
    <property type="molecule type" value="Genomic_DNA"/>
</dbReference>
<feature type="region of interest" description="Disordered" evidence="6">
    <location>
        <begin position="51"/>
        <end position="78"/>
    </location>
</feature>
<evidence type="ECO:0000256" key="3">
    <source>
        <dbReference type="ARBA" id="ARBA00022771"/>
    </source>
</evidence>
<dbReference type="Proteomes" id="UP000243217">
    <property type="component" value="Unassembled WGS sequence"/>
</dbReference>
<protein>
    <recommendedName>
        <fullName evidence="7">PHD-type domain-containing protein</fullName>
    </recommendedName>
</protein>
<dbReference type="Pfam" id="PF00628">
    <property type="entry name" value="PHD"/>
    <property type="match status" value="1"/>
</dbReference>
<dbReference type="InterPro" id="IPR019786">
    <property type="entry name" value="Zinc_finger_PHD-type_CS"/>
</dbReference>
<dbReference type="PANTHER" id="PTHR45915">
    <property type="entry name" value="TRANSCRIPTION INTERMEDIARY FACTOR"/>
    <property type="match status" value="1"/>
</dbReference>
<comment type="caution">
    <text evidence="8">The sequence shown here is derived from an EMBL/GenBank/DDBJ whole genome shotgun (WGS) entry which is preliminary data.</text>
</comment>
<sequence length="303" mass="34588">MATPIEYNWNTEYKNDKRLVDMKEACEHILSIMNKADLLAEIFVKKTAPVVQKSKANSVNKPEKRIRKDDEGSSTADSDYIAHNLQFTNPMEEMSEYESDDAPPPSKPIKRIMKVEEDEEVDEHILVQEENDDDDEEEEESDDEIAAKMCMICGRDENDTQSLVCDGCDDVYHTYCIGLLSVPPGDWFCPGCLAKQYEDFTQTFMGESLETLNRWLYHSCACDARKDYCQNEAFSKVCVFMKRLLRTVAFLSSNGELNNSVMQSKLTRVISHHIATCKEGVYCPVPLCNQLRGRKTVVEICPL</sequence>
<dbReference type="AlphaFoldDB" id="A0A1W0A807"/>
<dbReference type="InterPro" id="IPR011011">
    <property type="entry name" value="Znf_FYVE_PHD"/>
</dbReference>
<evidence type="ECO:0000256" key="5">
    <source>
        <dbReference type="PROSITE-ProRule" id="PRU00146"/>
    </source>
</evidence>
<evidence type="ECO:0000313" key="9">
    <source>
        <dbReference type="Proteomes" id="UP000243217"/>
    </source>
</evidence>
<dbReference type="InterPro" id="IPR019787">
    <property type="entry name" value="Znf_PHD-finger"/>
</dbReference>
<dbReference type="InterPro" id="IPR013083">
    <property type="entry name" value="Znf_RING/FYVE/PHD"/>
</dbReference>
<feature type="compositionally biased region" description="Acidic residues" evidence="6">
    <location>
        <begin position="129"/>
        <end position="142"/>
    </location>
</feature>
<dbReference type="SMART" id="SM00249">
    <property type="entry name" value="PHD"/>
    <property type="match status" value="1"/>
</dbReference>